<keyword evidence="2" id="KW-0238">DNA-binding</keyword>
<dbReference type="CDD" id="cd01700">
    <property type="entry name" value="PolY_Pol_V_umuC"/>
    <property type="match status" value="1"/>
</dbReference>
<keyword evidence="2" id="KW-0515">Mutator protein</keyword>
<feature type="binding site" evidence="2">
    <location>
        <position position="10"/>
    </location>
    <ligand>
        <name>Mg(2+)</name>
        <dbReference type="ChEBI" id="CHEBI:18420"/>
    </ligand>
</feature>
<comment type="subcellular location">
    <subcellularLocation>
        <location evidence="2">Cytoplasm</location>
    </subcellularLocation>
</comment>
<feature type="site" description="Substrate discrimination" evidence="2">
    <location>
        <position position="15"/>
    </location>
</feature>
<gene>
    <name evidence="4" type="primary">polYB</name>
    <name evidence="2" type="synonym">dinB</name>
    <name evidence="4" type="synonym">yqjW</name>
    <name evidence="4" type="ORF">AM592_09915</name>
</gene>
<dbReference type="GO" id="GO:0000287">
    <property type="term" value="F:magnesium ion binding"/>
    <property type="evidence" value="ECO:0007669"/>
    <property type="project" value="UniProtKB-UniRule"/>
</dbReference>
<dbReference type="InterPro" id="IPR017961">
    <property type="entry name" value="DNA_pol_Y-fam_little_finger"/>
</dbReference>
<keyword evidence="2" id="KW-0234">DNA repair</keyword>
<keyword evidence="2 4" id="KW-0808">Transferase</keyword>
<dbReference type="Gene3D" id="3.40.1170.60">
    <property type="match status" value="1"/>
</dbReference>
<dbReference type="GO" id="GO:0003684">
    <property type="term" value="F:damaged DNA binding"/>
    <property type="evidence" value="ECO:0007669"/>
    <property type="project" value="InterPro"/>
</dbReference>
<proteinExistence type="inferred from homology"/>
<keyword evidence="2" id="KW-0963">Cytoplasm</keyword>
<keyword evidence="2" id="KW-0235">DNA replication</keyword>
<name>A0A0M4FGY4_9BACI</name>
<keyword evidence="2" id="KW-0227">DNA damage</keyword>
<reference evidence="5" key="1">
    <citation type="submission" date="2015-08" db="EMBL/GenBank/DDBJ databases">
        <title>Genome sequencing project for genomic taxonomy and phylogenomics of Bacillus-like bacteria.</title>
        <authorList>
            <person name="Liu B."/>
            <person name="Wang J."/>
            <person name="Zhu Y."/>
            <person name="Liu G."/>
            <person name="Chen Q."/>
            <person name="Chen Z."/>
            <person name="Lan J."/>
            <person name="Che J."/>
            <person name="Ge C."/>
            <person name="Shi H."/>
            <person name="Pan Z."/>
            <person name="Liu X."/>
        </authorList>
    </citation>
    <scope>NUCLEOTIDE SEQUENCE [LARGE SCALE GENOMIC DNA]</scope>
    <source>
        <strain evidence="5">FJAT-4402</strain>
    </source>
</reference>
<dbReference type="InterPro" id="IPR043502">
    <property type="entry name" value="DNA/RNA_pol_sf"/>
</dbReference>
<keyword evidence="2" id="KW-0239">DNA-directed DNA polymerase</keyword>
<dbReference type="GO" id="GO:0005829">
    <property type="term" value="C:cytosol"/>
    <property type="evidence" value="ECO:0007669"/>
    <property type="project" value="TreeGrafter"/>
</dbReference>
<feature type="domain" description="UmuC" evidence="3">
    <location>
        <begin position="6"/>
        <end position="191"/>
    </location>
</feature>
<dbReference type="Gene3D" id="3.30.1490.100">
    <property type="entry name" value="DNA polymerase, Y-family, little finger domain"/>
    <property type="match status" value="1"/>
</dbReference>
<comment type="cofactor">
    <cofactor evidence="2">
        <name>Mg(2+)</name>
        <dbReference type="ChEBI" id="CHEBI:18420"/>
    </cofactor>
    <text evidence="2">Binds 2 magnesium ions per subunit.</text>
</comment>
<keyword evidence="2" id="KW-0479">Metal-binding</keyword>
<dbReference type="Proteomes" id="UP000067625">
    <property type="component" value="Chromosome"/>
</dbReference>
<dbReference type="InterPro" id="IPR036775">
    <property type="entry name" value="DNA_pol_Y-fam_lit_finger_sf"/>
</dbReference>
<dbReference type="InterPro" id="IPR050116">
    <property type="entry name" value="DNA_polymerase-Y"/>
</dbReference>
<dbReference type="SUPFAM" id="SSF56672">
    <property type="entry name" value="DNA/RNA polymerases"/>
    <property type="match status" value="1"/>
</dbReference>
<evidence type="ECO:0000256" key="1">
    <source>
        <dbReference type="ARBA" id="ARBA00010945"/>
    </source>
</evidence>
<dbReference type="Pfam" id="PF00817">
    <property type="entry name" value="IMS"/>
    <property type="match status" value="1"/>
</dbReference>
<dbReference type="InterPro" id="IPR022880">
    <property type="entry name" value="DNApol_IV"/>
</dbReference>
<dbReference type="PATRIC" id="fig|1441095.3.peg.2181"/>
<dbReference type="GO" id="GO:0006261">
    <property type="term" value="P:DNA-templated DNA replication"/>
    <property type="evidence" value="ECO:0007669"/>
    <property type="project" value="UniProtKB-UniRule"/>
</dbReference>
<dbReference type="HAMAP" id="MF_01113">
    <property type="entry name" value="DNApol_IV"/>
    <property type="match status" value="1"/>
</dbReference>
<feature type="binding site" evidence="2">
    <location>
        <position position="106"/>
    </location>
    <ligand>
        <name>Mg(2+)</name>
        <dbReference type="ChEBI" id="CHEBI:18420"/>
    </ligand>
</feature>
<dbReference type="PANTHER" id="PTHR11076:SF35">
    <property type="entry name" value="DNA REPAIR PROTEIN HOMOLOG YOBH"/>
    <property type="match status" value="1"/>
</dbReference>
<dbReference type="Gene3D" id="1.10.150.20">
    <property type="entry name" value="5' to 3' exonuclease, C-terminal subdomain"/>
    <property type="match status" value="1"/>
</dbReference>
<organism evidence="4 5">
    <name type="scientific">Bacillus gobiensis</name>
    <dbReference type="NCBI Taxonomy" id="1441095"/>
    <lineage>
        <taxon>Bacteria</taxon>
        <taxon>Bacillati</taxon>
        <taxon>Bacillota</taxon>
        <taxon>Bacilli</taxon>
        <taxon>Bacillales</taxon>
        <taxon>Bacillaceae</taxon>
        <taxon>Bacillus</taxon>
    </lineage>
</organism>
<keyword evidence="5" id="KW-1185">Reference proteome</keyword>
<dbReference type="GO" id="GO:0009432">
    <property type="term" value="P:SOS response"/>
    <property type="evidence" value="ECO:0007669"/>
    <property type="project" value="TreeGrafter"/>
</dbReference>
<keyword evidence="2" id="KW-0460">Magnesium</keyword>
<dbReference type="GO" id="GO:0006281">
    <property type="term" value="P:DNA repair"/>
    <property type="evidence" value="ECO:0007669"/>
    <property type="project" value="UniProtKB-UniRule"/>
</dbReference>
<evidence type="ECO:0000256" key="2">
    <source>
        <dbReference type="HAMAP-Rule" id="MF_01113"/>
    </source>
</evidence>
<accession>A0A0M4FGY4</accession>
<evidence type="ECO:0000313" key="5">
    <source>
        <dbReference type="Proteomes" id="UP000067625"/>
    </source>
</evidence>
<reference evidence="4 5" key="2">
    <citation type="journal article" date="2016" name="Int. J. Syst. Evol. Microbiol.">
        <title>Bacillus gobiensis sp. nov., isolated from a soil sample.</title>
        <authorList>
            <person name="Liu B."/>
            <person name="Liu G.H."/>
            <person name="Cetin S."/>
            <person name="Schumann P."/>
            <person name="Pan Z.Z."/>
            <person name="Chen Q.Q."/>
        </authorList>
    </citation>
    <scope>NUCLEOTIDE SEQUENCE [LARGE SCALE GENOMIC DNA]</scope>
    <source>
        <strain evidence="4 5">FJAT-4402</strain>
    </source>
</reference>
<dbReference type="NCBIfam" id="NF002848">
    <property type="entry name" value="PRK03103.1"/>
    <property type="match status" value="1"/>
</dbReference>
<keyword evidence="2 4" id="KW-0548">Nucleotidyltransferase</keyword>
<dbReference type="Pfam" id="PF11799">
    <property type="entry name" value="IMS_C"/>
    <property type="match status" value="1"/>
</dbReference>
<evidence type="ECO:0000259" key="3">
    <source>
        <dbReference type="PROSITE" id="PS50173"/>
    </source>
</evidence>
<dbReference type="OrthoDB" id="9808813at2"/>
<comment type="subunit">
    <text evidence="2">Monomer.</text>
</comment>
<evidence type="ECO:0000313" key="4">
    <source>
        <dbReference type="EMBL" id="ALC81887.1"/>
    </source>
</evidence>
<comment type="function">
    <text evidence="2">Poorly processive, error-prone DNA polymerase involved in untargeted mutagenesis. Copies undamaged DNA at stalled replication forks, which arise in vivo from mismatched or misaligned primer ends. These misaligned primers can be extended by PolIV. Exhibits no 3'-5' exonuclease (proofreading) activity. May be involved in translesional synthesis, in conjunction with the beta clamp from PolIII.</text>
</comment>
<dbReference type="PANTHER" id="PTHR11076">
    <property type="entry name" value="DNA REPAIR POLYMERASE UMUC / TRANSFERASE FAMILY MEMBER"/>
    <property type="match status" value="1"/>
</dbReference>
<dbReference type="InterPro" id="IPR043128">
    <property type="entry name" value="Rev_trsase/Diguanyl_cyclase"/>
</dbReference>
<dbReference type="GO" id="GO:0003887">
    <property type="term" value="F:DNA-directed DNA polymerase activity"/>
    <property type="evidence" value="ECO:0007669"/>
    <property type="project" value="UniProtKB-UniRule"/>
</dbReference>
<dbReference type="SUPFAM" id="SSF100879">
    <property type="entry name" value="Lesion bypass DNA polymerase (Y-family), little finger domain"/>
    <property type="match status" value="1"/>
</dbReference>
<dbReference type="Gene3D" id="3.30.70.270">
    <property type="match status" value="1"/>
</dbReference>
<dbReference type="InterPro" id="IPR001126">
    <property type="entry name" value="UmuC"/>
</dbReference>
<dbReference type="EC" id="2.7.7.7" evidence="2"/>
<sequence length="411" mass="46449">MKEKVIFLVDMQSFYASVEKAEHPHLKKHPVIVSGDPERRSGVVLAACPIAKKKGVENASRLWEAVQKCPEAIVLRPRMQRYIDVSLQITEILEQYTDLVEPYSIDEQFMDVTGSLKLFGQPEEIARNVQDRIMREIGVYARVGIGENKVLAKIACDNFAKKNENGIFRLHDQNLQTHMWPLPVGKMFGVGGRMRNHLNRMGISTIGNLAHFPLELLKKRWGIVGHVLWMTANGIDYSPVTKTSLNGQKAIGHGMTLPKDYVDFEKEIKVILLELSEEVCKRSRHVGVTGQTVTVSCRGADFDFPTGFHRQMKLPEPTNHTADVFRAVSELFLKFWDRQPVRRLGVSLTQLSTDSMLQLNLFDDLLKKRSLGYVMDEIKTRFGETAVIRAVSKTAAGQAHERAAKIGGHYK</sequence>
<dbReference type="PROSITE" id="PS50173">
    <property type="entry name" value="UMUC"/>
    <property type="match status" value="1"/>
</dbReference>
<dbReference type="GO" id="GO:0042276">
    <property type="term" value="P:error-prone translesion synthesis"/>
    <property type="evidence" value="ECO:0007669"/>
    <property type="project" value="TreeGrafter"/>
</dbReference>
<comment type="similarity">
    <text evidence="1 2">Belongs to the DNA polymerase type-Y family.</text>
</comment>
<protein>
    <recommendedName>
        <fullName evidence="2">DNA polymerase IV</fullName>
        <shortName evidence="2">Pol IV</shortName>
        <ecNumber evidence="2">2.7.7.7</ecNumber>
    </recommendedName>
</protein>
<dbReference type="EMBL" id="CP012600">
    <property type="protein sequence ID" value="ALC81887.1"/>
    <property type="molecule type" value="Genomic_DNA"/>
</dbReference>
<comment type="catalytic activity">
    <reaction evidence="2">
        <text>DNA(n) + a 2'-deoxyribonucleoside 5'-triphosphate = DNA(n+1) + diphosphate</text>
        <dbReference type="Rhea" id="RHEA:22508"/>
        <dbReference type="Rhea" id="RHEA-COMP:17339"/>
        <dbReference type="Rhea" id="RHEA-COMP:17340"/>
        <dbReference type="ChEBI" id="CHEBI:33019"/>
        <dbReference type="ChEBI" id="CHEBI:61560"/>
        <dbReference type="ChEBI" id="CHEBI:173112"/>
        <dbReference type="EC" id="2.7.7.7"/>
    </reaction>
</comment>
<dbReference type="AlphaFoldDB" id="A0A0M4FGY4"/>
<dbReference type="STRING" id="1441095.AM592_09915"/>
<feature type="active site" evidence="2">
    <location>
        <position position="107"/>
    </location>
</feature>